<evidence type="ECO:0000259" key="2">
    <source>
        <dbReference type="Pfam" id="PF04895"/>
    </source>
</evidence>
<evidence type="ECO:0000313" key="4">
    <source>
        <dbReference type="Proteomes" id="UP001063698"/>
    </source>
</evidence>
<dbReference type="InterPro" id="IPR033167">
    <property type="entry name" value="Nre"/>
</dbReference>
<feature type="domain" description="Archaeal Nre N-terminal" evidence="1">
    <location>
        <begin position="18"/>
        <end position="281"/>
    </location>
</feature>
<accession>A0A977KA23</accession>
<feature type="domain" description="Archaeal Nre C-terminal" evidence="2">
    <location>
        <begin position="301"/>
        <end position="376"/>
    </location>
</feature>
<sequence length="394" mass="44802">MKRIDPELCARCKGYKRLCGLPNCPILQRFRAYKSAGWEEKEPEGPTPPSPIVGERGYPKVPVSLGLSPYGDPKLRDDPYMWIKMNLKLEDIARLRMEMLNPFKRFDARRPWELLKGEILWGAISEKPVDVEAEALGKPKPPSLDGLLAPLGPSVKAEKVKVTSNPKVDPLIERRASERIKAEEALRELFEWGRDPYLLIKAFSLGMFGRKKRLVPTRWAITAVDQTLSKFLKENILKFSWIDGFKVGRYSHLGNTYTVILKPGPPSVEMFEIWKRGSLWSSEKDVLIYNIEYSLPTSKAMDPSDGGFHAIKHGVLKALYEKRVSASVIVIREIDESYYMPLGVWQVREGARLAALEALSSPNLNEKELGEVVNEKYLSSSRLLRTRGLSEYIK</sequence>
<dbReference type="AlphaFoldDB" id="A0A977KA23"/>
<evidence type="ECO:0000313" key="3">
    <source>
        <dbReference type="EMBL" id="UXD21820.1"/>
    </source>
</evidence>
<dbReference type="KEGG" id="ipc:IPA_08520"/>
<organism evidence="3 4">
    <name type="scientific">Ignicoccus pacificus DSM 13166</name>
    <dbReference type="NCBI Taxonomy" id="940294"/>
    <lineage>
        <taxon>Archaea</taxon>
        <taxon>Thermoproteota</taxon>
        <taxon>Thermoprotei</taxon>
        <taxon>Desulfurococcales</taxon>
        <taxon>Desulfurococcaceae</taxon>
        <taxon>Ignicoccus</taxon>
    </lineage>
</organism>
<dbReference type="InterPro" id="IPR006978">
    <property type="entry name" value="Nre_N"/>
</dbReference>
<protein>
    <recommendedName>
        <fullName evidence="5">DNA repair protein</fullName>
    </recommendedName>
</protein>
<dbReference type="InterPro" id="IPR006979">
    <property type="entry name" value="Nre_C"/>
</dbReference>
<dbReference type="PANTHER" id="PTHR38136">
    <property type="entry name" value="DNA REPAIR PROTEIN"/>
    <property type="match status" value="1"/>
</dbReference>
<dbReference type="Pfam" id="PF04895">
    <property type="entry name" value="Nre_C"/>
    <property type="match status" value="1"/>
</dbReference>
<reference evidence="3" key="1">
    <citation type="submission" date="2013-11" db="EMBL/GenBank/DDBJ databases">
        <title>Comparative genomics of Ignicoccus.</title>
        <authorList>
            <person name="Podar M."/>
        </authorList>
    </citation>
    <scope>NUCLEOTIDE SEQUENCE</scope>
    <source>
        <strain evidence="3">DSM 13166</strain>
    </source>
</reference>
<dbReference type="Proteomes" id="UP001063698">
    <property type="component" value="Chromosome"/>
</dbReference>
<dbReference type="PANTHER" id="PTHR38136:SF2">
    <property type="entry name" value="DNA REPAIR PROTEIN"/>
    <property type="match status" value="1"/>
</dbReference>
<gene>
    <name evidence="3" type="ORF">IPA_08520</name>
</gene>
<proteinExistence type="predicted"/>
<evidence type="ECO:0000259" key="1">
    <source>
        <dbReference type="Pfam" id="PF04894"/>
    </source>
</evidence>
<keyword evidence="4" id="KW-1185">Reference proteome</keyword>
<evidence type="ECO:0008006" key="5">
    <source>
        <dbReference type="Google" id="ProtNLM"/>
    </source>
</evidence>
<dbReference type="Pfam" id="PF04894">
    <property type="entry name" value="Nre_N"/>
    <property type="match status" value="1"/>
</dbReference>
<dbReference type="GO" id="GO:0006281">
    <property type="term" value="P:DNA repair"/>
    <property type="evidence" value="ECO:0007669"/>
    <property type="project" value="InterPro"/>
</dbReference>
<name>A0A977KA23_9CREN</name>
<dbReference type="EMBL" id="CP006868">
    <property type="protein sequence ID" value="UXD21820.1"/>
    <property type="molecule type" value="Genomic_DNA"/>
</dbReference>